<protein>
    <recommendedName>
        <fullName evidence="4">SnoaL-like domain-containing protein</fullName>
    </recommendedName>
</protein>
<keyword evidence="3" id="KW-1185">Reference proteome</keyword>
<name>A0A158FHJ1_9BURK</name>
<dbReference type="Gene3D" id="3.10.450.50">
    <property type="match status" value="1"/>
</dbReference>
<dbReference type="SUPFAM" id="SSF54427">
    <property type="entry name" value="NTF2-like"/>
    <property type="match status" value="1"/>
</dbReference>
<feature type="region of interest" description="Disordered" evidence="1">
    <location>
        <begin position="134"/>
        <end position="157"/>
    </location>
</feature>
<dbReference type="InterPro" id="IPR011944">
    <property type="entry name" value="Steroid_delta5-4_isomerase"/>
</dbReference>
<dbReference type="NCBIfam" id="TIGR02246">
    <property type="entry name" value="SgcJ/EcaC family oxidoreductase"/>
    <property type="match status" value="1"/>
</dbReference>
<evidence type="ECO:0000256" key="1">
    <source>
        <dbReference type="SAM" id="MobiDB-lite"/>
    </source>
</evidence>
<organism evidence="2 3">
    <name type="scientific">Caballeronia choica</name>
    <dbReference type="NCBI Taxonomy" id="326476"/>
    <lineage>
        <taxon>Bacteria</taxon>
        <taxon>Pseudomonadati</taxon>
        <taxon>Pseudomonadota</taxon>
        <taxon>Betaproteobacteria</taxon>
        <taxon>Burkholderiales</taxon>
        <taxon>Burkholderiaceae</taxon>
        <taxon>Caballeronia</taxon>
    </lineage>
</organism>
<evidence type="ECO:0008006" key="4">
    <source>
        <dbReference type="Google" id="ProtNLM"/>
    </source>
</evidence>
<reference evidence="2" key="1">
    <citation type="submission" date="2016-01" db="EMBL/GenBank/DDBJ databases">
        <authorList>
            <person name="Peeters C."/>
        </authorList>
    </citation>
    <scope>NUCLEOTIDE SEQUENCE [LARGE SCALE GENOMIC DNA]</scope>
    <source>
        <strain evidence="2">LMG 22940</strain>
    </source>
</reference>
<gene>
    <name evidence="2" type="ORF">AWB68_00664</name>
</gene>
<dbReference type="RefSeq" id="WP_087642920.1">
    <property type="nucleotide sequence ID" value="NZ_FCON02000004.1"/>
</dbReference>
<evidence type="ECO:0000313" key="3">
    <source>
        <dbReference type="Proteomes" id="UP000054770"/>
    </source>
</evidence>
<dbReference type="AlphaFoldDB" id="A0A158FHJ1"/>
<accession>A0A158FHJ1</accession>
<dbReference type="Proteomes" id="UP000054770">
    <property type="component" value="Unassembled WGS sequence"/>
</dbReference>
<evidence type="ECO:0000313" key="2">
    <source>
        <dbReference type="EMBL" id="SAL19406.1"/>
    </source>
</evidence>
<proteinExistence type="predicted"/>
<dbReference type="OrthoDB" id="9803476at2"/>
<sequence>MNELDDWTAAARRVYFALLDDWNRQDARAMAARFAERGSMVGFDGSTIDSRTAIDAHLASIFTQHATPLFVAKVREVRRMASGQVLLLRGAAGMWPRGADDLNPELNAIQTMVLSLCDGVYRIEMFQNTPAAFHGRPEEGGKLSTELRGLGRPGGRV</sequence>
<dbReference type="InterPro" id="IPR032710">
    <property type="entry name" value="NTF2-like_dom_sf"/>
</dbReference>
<comment type="caution">
    <text evidence="2">The sequence shown here is derived from an EMBL/GenBank/DDBJ whole genome shotgun (WGS) entry which is preliminary data.</text>
</comment>
<dbReference type="EMBL" id="FCON02000004">
    <property type="protein sequence ID" value="SAL19406.1"/>
    <property type="molecule type" value="Genomic_DNA"/>
</dbReference>